<dbReference type="Proteomes" id="UP000641803">
    <property type="component" value="Unassembled WGS sequence"/>
</dbReference>
<evidence type="ECO:0000313" key="2">
    <source>
        <dbReference type="EMBL" id="MBD7948923.1"/>
    </source>
</evidence>
<dbReference type="Pfam" id="PF08310">
    <property type="entry name" value="LGFP"/>
    <property type="match status" value="4"/>
</dbReference>
<evidence type="ECO:0000313" key="3">
    <source>
        <dbReference type="Proteomes" id="UP000641803"/>
    </source>
</evidence>
<reference evidence="2 3" key="1">
    <citation type="submission" date="2020-08" db="EMBL/GenBank/DDBJ databases">
        <title>A Genomic Blueprint of the Chicken Gut Microbiome.</title>
        <authorList>
            <person name="Gilroy R."/>
            <person name="Ravi A."/>
            <person name="Getino M."/>
            <person name="Pursley I."/>
            <person name="Horton D.L."/>
            <person name="Alikhan N.-F."/>
            <person name="Baker D."/>
            <person name="Gharbi K."/>
            <person name="Hall N."/>
            <person name="Watson M."/>
            <person name="Adriaenssens E.M."/>
            <person name="Foster-Nyarko E."/>
            <person name="Jarju S."/>
            <person name="Secka A."/>
            <person name="Antonio M."/>
            <person name="Oren A."/>
            <person name="Chaudhuri R."/>
            <person name="La Ragione R.M."/>
            <person name="Hildebrand F."/>
            <person name="Pallen M.J."/>
        </authorList>
    </citation>
    <scope>NUCLEOTIDE SEQUENCE [LARGE SCALE GENOMIC DNA]</scope>
    <source>
        <strain evidence="2 3">Sa4CUA1</strain>
    </source>
</reference>
<evidence type="ECO:0000256" key="1">
    <source>
        <dbReference type="SAM" id="SignalP"/>
    </source>
</evidence>
<gene>
    <name evidence="2" type="ORF">H9652_00690</name>
</gene>
<feature type="chain" id="PRO_5047288402" description="LGFP repeat-containing protein" evidence="1">
    <location>
        <begin position="38"/>
        <end position="797"/>
    </location>
</feature>
<accession>A0ABR8RMD9</accession>
<sequence>MTGPGPRSGRARSLLAALTSLALVLTGALFSTAPASAVSGSDFNPGFIISDAVFYDSGAMSTSQIQSFIETKGARCTPAAGNTCLKSYRESTNTIPGDSYCAAYQGAPSETAAQIIAKVSVACKINPQVLLVTLQKEQGLVTSTAGKPAATFRRALGYGCPDNAGGWCDPSYSGFFIQMQRAARQFQLYKARPTSYSYVAGRTNTILYHPNTACGTTQVHIQNQATAALYNYTPYVPNAAALAAGYGTGNSCSSYGNRNFFLYFGDWFGSSGFVISPYIWNWYQVASNRAAAGDPTTAASVVAGGVRQGFQGGSVYMSGLFGVQMVPAGLLDLYYNTLGGPAGVLGFPTGSHSGPAGGLSQPFQNGTMFISGATGFTFVSGWMLDVYTSNGGPAGALGFPTTPGSVVAGGLTQSFQGGTVWISGSAGVHTLPPAVQTAYVAAGGPAGPLGFPTGRTTSDGVEVHLFQHGAIYGYGGGYHPVSGWMYDLYRANGGTKNPLGLPVGGQRVEAGGIVQTFERGTVYIAGSTGIQTVPTAIQTVYASTKGPAGPLGFPTGPATTANPVTYQPFQSGVLYTDGRSSGYVARGMMADVYASRGGYKGSLGLPTSNTSFVGGGIVQAFTSATVYVSGSGGIQSNPTGGLAEMYFRSLGGPTGTLGWPAGPERGVAGGIVQPYTKGTMYISGSTGFNYSSGWMGDVYRDRGGPAGTLGFPTSSPRVEAGAIVQSFQTGTIYIAGTTGIQTVPTVVQAAFVANGGPAGRLGFPVAAAVVSASGTSQRFQNGTITVSSAGAVTVTPG</sequence>
<comment type="caution">
    <text evidence="2">The sequence shown here is derived from an EMBL/GenBank/DDBJ whole genome shotgun (WGS) entry which is preliminary data.</text>
</comment>
<name>A0ABR8RMD9_9CELL</name>
<keyword evidence="3" id="KW-1185">Reference proteome</keyword>
<proteinExistence type="predicted"/>
<keyword evidence="1" id="KW-0732">Signal</keyword>
<dbReference type="RefSeq" id="WP_191794184.1">
    <property type="nucleotide sequence ID" value="NZ_JACSQQ010000001.1"/>
</dbReference>
<protein>
    <recommendedName>
        <fullName evidence="4">LGFP repeat-containing protein</fullName>
    </recommendedName>
</protein>
<evidence type="ECO:0008006" key="4">
    <source>
        <dbReference type="Google" id="ProtNLM"/>
    </source>
</evidence>
<feature type="signal peptide" evidence="1">
    <location>
        <begin position="1"/>
        <end position="37"/>
    </location>
</feature>
<dbReference type="InterPro" id="IPR013207">
    <property type="entry name" value="LGFP"/>
</dbReference>
<organism evidence="2 3">
    <name type="scientific">Oerskovia rustica</name>
    <dbReference type="NCBI Taxonomy" id="2762237"/>
    <lineage>
        <taxon>Bacteria</taxon>
        <taxon>Bacillati</taxon>
        <taxon>Actinomycetota</taxon>
        <taxon>Actinomycetes</taxon>
        <taxon>Micrococcales</taxon>
        <taxon>Cellulomonadaceae</taxon>
        <taxon>Oerskovia</taxon>
    </lineage>
</organism>
<dbReference type="EMBL" id="JACSQQ010000001">
    <property type="protein sequence ID" value="MBD7948923.1"/>
    <property type="molecule type" value="Genomic_DNA"/>
</dbReference>